<sequence>MESSPVNQGGETSQKSLGIESSISKSLAMEIVENSSHEVPVTYEGGNTINCQHKGQVNETIQEGEIIRVEVVNIEERDNEMQIVEDSGPTPKVDGEVVYQTEEGTSKKSKGWKRLGARAKSHSLGAENLKGTSGIPILKSNVSTDVVYVWELMDNNGWGWNTDLLQRLFYEKDYRAILKIKSINPTRPDRWAWDSDAKGDYQVAKAYSKFVESKFRTLDIPEGSGSIKSRKTRLRSWRLNIKSKIKHFVWRSCTNTLPVSLNLKRRGMEVDWICHRCGEEAESAEHLFFNCEIAKQVWKLAPITWDFSSETTTSFKVWWENVCSTNNKDISEDRIQLTTYILWWLWKARNLWVFRKEWMPAHIIVSSALADWKEFLAKSRC</sequence>
<dbReference type="AlphaFoldDB" id="A0A9N7RRB0"/>
<comment type="caution">
    <text evidence="2">The sequence shown here is derived from an EMBL/GenBank/DDBJ whole genome shotgun (WGS) entry which is preliminary data.</text>
</comment>
<dbReference type="InterPro" id="IPR026960">
    <property type="entry name" value="RVT-Znf"/>
</dbReference>
<name>A0A9N7RRB0_STRHE</name>
<evidence type="ECO:0000259" key="1">
    <source>
        <dbReference type="Pfam" id="PF13966"/>
    </source>
</evidence>
<organism evidence="2 3">
    <name type="scientific">Striga hermonthica</name>
    <name type="common">Purple witchweed</name>
    <name type="synonym">Buchnera hermonthica</name>
    <dbReference type="NCBI Taxonomy" id="68872"/>
    <lineage>
        <taxon>Eukaryota</taxon>
        <taxon>Viridiplantae</taxon>
        <taxon>Streptophyta</taxon>
        <taxon>Embryophyta</taxon>
        <taxon>Tracheophyta</taxon>
        <taxon>Spermatophyta</taxon>
        <taxon>Magnoliopsida</taxon>
        <taxon>eudicotyledons</taxon>
        <taxon>Gunneridae</taxon>
        <taxon>Pentapetalae</taxon>
        <taxon>asterids</taxon>
        <taxon>lamiids</taxon>
        <taxon>Lamiales</taxon>
        <taxon>Orobanchaceae</taxon>
        <taxon>Buchnereae</taxon>
        <taxon>Striga</taxon>
    </lineage>
</organism>
<dbReference type="Pfam" id="PF13966">
    <property type="entry name" value="zf-RVT"/>
    <property type="match status" value="1"/>
</dbReference>
<keyword evidence="3" id="KW-1185">Reference proteome</keyword>
<dbReference type="EMBL" id="CACSLK010034108">
    <property type="protein sequence ID" value="CAA0841432.1"/>
    <property type="molecule type" value="Genomic_DNA"/>
</dbReference>
<dbReference type="Proteomes" id="UP001153555">
    <property type="component" value="Unassembled WGS sequence"/>
</dbReference>
<proteinExistence type="predicted"/>
<reference evidence="2" key="1">
    <citation type="submission" date="2019-12" db="EMBL/GenBank/DDBJ databases">
        <authorList>
            <person name="Scholes J."/>
        </authorList>
    </citation>
    <scope>NUCLEOTIDE SEQUENCE</scope>
</reference>
<dbReference type="OrthoDB" id="1750965at2759"/>
<feature type="domain" description="Reverse transcriptase zinc-binding" evidence="1">
    <location>
        <begin position="235"/>
        <end position="298"/>
    </location>
</feature>
<protein>
    <recommendedName>
        <fullName evidence="1">Reverse transcriptase zinc-binding domain-containing protein</fullName>
    </recommendedName>
</protein>
<accession>A0A9N7RRB0</accession>
<evidence type="ECO:0000313" key="2">
    <source>
        <dbReference type="EMBL" id="CAA0841432.1"/>
    </source>
</evidence>
<gene>
    <name evidence="2" type="ORF">SHERM_07443</name>
</gene>
<evidence type="ECO:0000313" key="3">
    <source>
        <dbReference type="Proteomes" id="UP001153555"/>
    </source>
</evidence>